<reference evidence="5" key="1">
    <citation type="submission" date="2022-08" db="EMBL/GenBank/DDBJ databases">
        <authorList>
            <person name="Wang H."/>
        </authorList>
    </citation>
    <scope>NUCLEOTIDE SEQUENCE</scope>
    <source>
        <strain evidence="5">PS10</strain>
    </source>
</reference>
<dbReference type="InterPro" id="IPR050093">
    <property type="entry name" value="ABC_SmlMolc_Importer"/>
</dbReference>
<evidence type="ECO:0000256" key="1">
    <source>
        <dbReference type="ARBA" id="ARBA00022448"/>
    </source>
</evidence>
<dbReference type="Gene3D" id="3.40.50.300">
    <property type="entry name" value="P-loop containing nucleotide triphosphate hydrolases"/>
    <property type="match status" value="1"/>
</dbReference>
<dbReference type="PANTHER" id="PTHR42781:SF4">
    <property type="entry name" value="SPERMIDINE_PUTRESCINE IMPORT ATP-BINDING PROTEIN POTA"/>
    <property type="match status" value="1"/>
</dbReference>
<dbReference type="SUPFAM" id="SSF52540">
    <property type="entry name" value="P-loop containing nucleoside triphosphate hydrolases"/>
    <property type="match status" value="1"/>
</dbReference>
<accession>A0ABT7HND0</accession>
<dbReference type="PANTHER" id="PTHR42781">
    <property type="entry name" value="SPERMIDINE/PUTRESCINE IMPORT ATP-BINDING PROTEIN POTA"/>
    <property type="match status" value="1"/>
</dbReference>
<evidence type="ECO:0000256" key="3">
    <source>
        <dbReference type="ARBA" id="ARBA00022840"/>
    </source>
</evidence>
<keyword evidence="1" id="KW-0813">Transport</keyword>
<dbReference type="PROSITE" id="PS00211">
    <property type="entry name" value="ABC_TRANSPORTER_1"/>
    <property type="match status" value="1"/>
</dbReference>
<dbReference type="Pfam" id="PF00005">
    <property type="entry name" value="ABC_tran"/>
    <property type="match status" value="1"/>
</dbReference>
<dbReference type="InterPro" id="IPR027417">
    <property type="entry name" value="P-loop_NTPase"/>
</dbReference>
<dbReference type="InterPro" id="IPR017871">
    <property type="entry name" value="ABC_transporter-like_CS"/>
</dbReference>
<keyword evidence="6" id="KW-1185">Reference proteome</keyword>
<protein>
    <submittedName>
        <fullName evidence="5">ATP-binding cassette domain-containing protein</fullName>
    </submittedName>
</protein>
<dbReference type="Proteomes" id="UP001173801">
    <property type="component" value="Unassembled WGS sequence"/>
</dbReference>
<dbReference type="InterPro" id="IPR003593">
    <property type="entry name" value="AAA+_ATPase"/>
</dbReference>
<sequence>MIEIRNLRKKFLNTEVLKDINLFVKNGEFCVLLGASGCGKSTLLNILSATLEFESGEILVDKKSYKKRLKLDKTRQIITQTYSLMPWLNAVENIKLALKCYGVKDKNEREEIALKFLDMVGLLDKKDSFIHSLSGGQKQRVAIARALSLNPEILLLDEPFSALDPITRANLQKMLKILLKNTTTIFVTHDIDEALILADKIVILYDGVVIQTLKNPNLSPKDPSYFELKAKIFRLLSGVDDEVEYNI</sequence>
<name>A0ABT7HND0_9BACT</name>
<dbReference type="PROSITE" id="PS50893">
    <property type="entry name" value="ABC_TRANSPORTER_2"/>
    <property type="match status" value="1"/>
</dbReference>
<comment type="caution">
    <text evidence="5">The sequence shown here is derived from an EMBL/GenBank/DDBJ whole genome shotgun (WGS) entry which is preliminary data.</text>
</comment>
<evidence type="ECO:0000313" key="5">
    <source>
        <dbReference type="EMBL" id="MDL0088421.1"/>
    </source>
</evidence>
<proteinExistence type="predicted"/>
<feature type="domain" description="ABC transporter" evidence="4">
    <location>
        <begin position="2"/>
        <end position="231"/>
    </location>
</feature>
<keyword evidence="2" id="KW-0547">Nucleotide-binding</keyword>
<dbReference type="EMBL" id="JANURM010000002">
    <property type="protein sequence ID" value="MDL0088421.1"/>
    <property type="molecule type" value="Genomic_DNA"/>
</dbReference>
<dbReference type="SMART" id="SM00382">
    <property type="entry name" value="AAA"/>
    <property type="match status" value="1"/>
</dbReference>
<reference evidence="5" key="2">
    <citation type="journal article" date="2023" name="Microorganisms">
        <title>Isolation and Genomic Characteristics of Cat-Borne Campylobacter felis sp. nov. and Sheep-Borne Campylobacter ovis sp. nov.</title>
        <authorList>
            <person name="Wang H."/>
            <person name="Li Y."/>
            <person name="Gu Y."/>
            <person name="Zhou G."/>
            <person name="Chen X."/>
            <person name="Zhang X."/>
            <person name="Shao Z."/>
            <person name="Zhang J."/>
            <person name="Zhang M."/>
        </authorList>
    </citation>
    <scope>NUCLEOTIDE SEQUENCE</scope>
    <source>
        <strain evidence="5">PS10</strain>
    </source>
</reference>
<evidence type="ECO:0000256" key="2">
    <source>
        <dbReference type="ARBA" id="ARBA00022741"/>
    </source>
</evidence>
<evidence type="ECO:0000259" key="4">
    <source>
        <dbReference type="PROSITE" id="PS50893"/>
    </source>
</evidence>
<organism evidence="5 6">
    <name type="scientific">Campylobacter gastrosuis</name>
    <dbReference type="NCBI Taxonomy" id="2974576"/>
    <lineage>
        <taxon>Bacteria</taxon>
        <taxon>Pseudomonadati</taxon>
        <taxon>Campylobacterota</taxon>
        <taxon>Epsilonproteobacteria</taxon>
        <taxon>Campylobacterales</taxon>
        <taxon>Campylobacteraceae</taxon>
        <taxon>Campylobacter</taxon>
    </lineage>
</organism>
<evidence type="ECO:0000313" key="6">
    <source>
        <dbReference type="Proteomes" id="UP001173801"/>
    </source>
</evidence>
<gene>
    <name evidence="5" type="ORF">NYG85_03390</name>
</gene>
<keyword evidence="3 5" id="KW-0067">ATP-binding</keyword>
<dbReference type="GO" id="GO:0005524">
    <property type="term" value="F:ATP binding"/>
    <property type="evidence" value="ECO:0007669"/>
    <property type="project" value="UniProtKB-KW"/>
</dbReference>
<dbReference type="RefSeq" id="WP_284937069.1">
    <property type="nucleotide sequence ID" value="NZ_JANURM010000002.1"/>
</dbReference>
<dbReference type="InterPro" id="IPR003439">
    <property type="entry name" value="ABC_transporter-like_ATP-bd"/>
</dbReference>